<dbReference type="HOGENOM" id="CLU_064565_1_0_1"/>
<comment type="caution">
    <text evidence="10">The sequence shown here is derived from an EMBL/GenBank/DDBJ whole genome shotgun (WGS) entry which is preliminary data.</text>
</comment>
<reference evidence="11" key="1">
    <citation type="journal article" date="2016" name="Nat. Commun.">
        <title>Genome analysis of three Pneumocystis species reveals adaptation mechanisms to life exclusively in mammalian hosts.</title>
        <authorList>
            <person name="Ma L."/>
            <person name="Chen Z."/>
            <person name="Huang D.W."/>
            <person name="Kutty G."/>
            <person name="Ishihara M."/>
            <person name="Wang H."/>
            <person name="Abouelleil A."/>
            <person name="Bishop L."/>
            <person name="Davey E."/>
            <person name="Deng R."/>
            <person name="Deng X."/>
            <person name="Fan L."/>
            <person name="Fantoni G."/>
            <person name="Fitzgerald M."/>
            <person name="Gogineni E."/>
            <person name="Goldberg J.M."/>
            <person name="Handley G."/>
            <person name="Hu X."/>
            <person name="Huber C."/>
            <person name="Jiao X."/>
            <person name="Jones K."/>
            <person name="Levin J.Z."/>
            <person name="Liu Y."/>
            <person name="Macdonald P."/>
            <person name="Melnikov A."/>
            <person name="Raley C."/>
            <person name="Sassi M."/>
            <person name="Sherman B.T."/>
            <person name="Song X."/>
            <person name="Sykes S."/>
            <person name="Tran B."/>
            <person name="Walsh L."/>
            <person name="Xia Y."/>
            <person name="Yang J."/>
            <person name="Young S."/>
            <person name="Zeng Q."/>
            <person name="Zheng X."/>
            <person name="Stephens R."/>
            <person name="Nusbaum C."/>
            <person name="Birren B.W."/>
            <person name="Azadi P."/>
            <person name="Lempicki R.A."/>
            <person name="Cuomo C.A."/>
            <person name="Kovacs J.A."/>
        </authorList>
    </citation>
    <scope>NUCLEOTIDE SEQUENCE [LARGE SCALE GENOMIC DNA]</scope>
    <source>
        <strain evidence="11">B123</strain>
    </source>
</reference>
<keyword evidence="7" id="KW-0539">Nucleus</keyword>
<evidence type="ECO:0000256" key="5">
    <source>
        <dbReference type="ARBA" id="ARBA00022776"/>
    </source>
</evidence>
<dbReference type="eggNOG" id="ENOG502S9JT">
    <property type="taxonomic scope" value="Eukaryota"/>
</dbReference>
<keyword evidence="5" id="KW-0498">Mitosis</keyword>
<evidence type="ECO:0000256" key="7">
    <source>
        <dbReference type="ARBA" id="ARBA00023242"/>
    </source>
</evidence>
<name>M7NMZ4_PNEMU</name>
<dbReference type="InterPro" id="IPR007128">
    <property type="entry name" value="PMF1/Nnf1"/>
</dbReference>
<keyword evidence="11" id="KW-1185">Reference proteome</keyword>
<dbReference type="GO" id="GO:0005634">
    <property type="term" value="C:nucleus"/>
    <property type="evidence" value="ECO:0007669"/>
    <property type="project" value="UniProtKB-SubCell"/>
</dbReference>
<keyword evidence="8" id="KW-0131">Cell cycle</keyword>
<dbReference type="RefSeq" id="XP_007875398.1">
    <property type="nucleotide sequence ID" value="XM_007877207.1"/>
</dbReference>
<dbReference type="GO" id="GO:0000444">
    <property type="term" value="C:MIS12/MIND type complex"/>
    <property type="evidence" value="ECO:0007669"/>
    <property type="project" value="InterPro"/>
</dbReference>
<evidence type="ECO:0000313" key="11">
    <source>
        <dbReference type="Proteomes" id="UP000011958"/>
    </source>
</evidence>
<evidence type="ECO:0000256" key="2">
    <source>
        <dbReference type="ARBA" id="ARBA00004629"/>
    </source>
</evidence>
<dbReference type="GeneID" id="19897009"/>
<evidence type="ECO:0000256" key="3">
    <source>
        <dbReference type="ARBA" id="ARBA00022454"/>
    </source>
</evidence>
<dbReference type="PANTHER" id="PTHR15459">
    <property type="entry name" value="POLYAMINE-MODULATED FACTOR 1"/>
    <property type="match status" value="1"/>
</dbReference>
<dbReference type="Proteomes" id="UP000011958">
    <property type="component" value="Unassembled WGS sequence"/>
</dbReference>
<dbReference type="OMA" id="IHLAHLM"/>
<dbReference type="OrthoDB" id="18453at2759"/>
<dbReference type="GO" id="GO:0051301">
    <property type="term" value="P:cell division"/>
    <property type="evidence" value="ECO:0007669"/>
    <property type="project" value="UniProtKB-KW"/>
</dbReference>
<protein>
    <submittedName>
        <fullName evidence="10">Uncharacterized protein</fullName>
    </submittedName>
</protein>
<dbReference type="EMBL" id="AFWA02000010">
    <property type="protein sequence ID" value="EMR08496.1"/>
    <property type="molecule type" value="Genomic_DNA"/>
</dbReference>
<accession>M7NMZ4</accession>
<evidence type="ECO:0000256" key="1">
    <source>
        <dbReference type="ARBA" id="ARBA00004123"/>
    </source>
</evidence>
<keyword evidence="3" id="KW-0158">Chromosome</keyword>
<evidence type="ECO:0000256" key="8">
    <source>
        <dbReference type="ARBA" id="ARBA00023306"/>
    </source>
</evidence>
<dbReference type="STRING" id="1069680.M7NMZ4"/>
<dbReference type="VEuPathDB" id="FungiDB:PNEG_03322"/>
<keyword evidence="9" id="KW-0137">Centromere</keyword>
<evidence type="ECO:0000256" key="6">
    <source>
        <dbReference type="ARBA" id="ARBA00022838"/>
    </source>
</evidence>
<dbReference type="PANTHER" id="PTHR15459:SF3">
    <property type="entry name" value="POLYAMINE-MODULATED FACTOR 1"/>
    <property type="match status" value="1"/>
</dbReference>
<evidence type="ECO:0000256" key="9">
    <source>
        <dbReference type="ARBA" id="ARBA00023328"/>
    </source>
</evidence>
<comment type="subcellular location">
    <subcellularLocation>
        <location evidence="2">Chromosome</location>
        <location evidence="2">Centromere</location>
        <location evidence="2">Kinetochore</location>
    </subcellularLocation>
    <subcellularLocation>
        <location evidence="1">Nucleus</location>
    </subcellularLocation>
</comment>
<dbReference type="AlphaFoldDB" id="M7NMZ4"/>
<gene>
    <name evidence="10" type="ORF">PNEG_03322</name>
</gene>
<sequence>METGKNSQDSSQCLKKGLRAQRLQDLLDKSLSQTVKACSYEQIAKCFPTLAKNSPEILKNAHEQVISFLKSSCDREFSAIFKERDVVSRLNELDGIITDAKSRQERGDPSTVLSAFLSPENIINSYLYPLMIKEHSVLKNQLETIQMQNADFYEKISSQREEIIQLITFMKKTIEELDLAVQRSIQTPIQTLQAQMDEIVPILQAGL</sequence>
<dbReference type="Pfam" id="PF03980">
    <property type="entry name" value="Nnf1"/>
    <property type="match status" value="1"/>
</dbReference>
<proteinExistence type="predicted"/>
<evidence type="ECO:0000256" key="4">
    <source>
        <dbReference type="ARBA" id="ARBA00022618"/>
    </source>
</evidence>
<dbReference type="GO" id="GO:0007059">
    <property type="term" value="P:chromosome segregation"/>
    <property type="evidence" value="ECO:0007669"/>
    <property type="project" value="TreeGrafter"/>
</dbReference>
<evidence type="ECO:0000313" key="10">
    <source>
        <dbReference type="EMBL" id="EMR08496.1"/>
    </source>
</evidence>
<organism evidence="10 11">
    <name type="scientific">Pneumocystis murina (strain B123)</name>
    <name type="common">Mouse pneumocystis pneumonia agent</name>
    <name type="synonym">Pneumocystis carinii f. sp. muris</name>
    <dbReference type="NCBI Taxonomy" id="1069680"/>
    <lineage>
        <taxon>Eukaryota</taxon>
        <taxon>Fungi</taxon>
        <taxon>Dikarya</taxon>
        <taxon>Ascomycota</taxon>
        <taxon>Taphrinomycotina</taxon>
        <taxon>Pneumocystomycetes</taxon>
        <taxon>Pneumocystaceae</taxon>
        <taxon>Pneumocystis</taxon>
    </lineage>
</organism>
<keyword evidence="4" id="KW-0132">Cell division</keyword>
<keyword evidence="6" id="KW-0995">Kinetochore</keyword>